<keyword evidence="6 8" id="KW-1133">Transmembrane helix</keyword>
<keyword evidence="7 8" id="KW-0472">Membrane</keyword>
<dbReference type="Proteomes" id="UP000280960">
    <property type="component" value="Chromosome"/>
</dbReference>
<feature type="transmembrane region" description="Helical" evidence="8">
    <location>
        <begin position="29"/>
        <end position="51"/>
    </location>
</feature>
<evidence type="ECO:0000256" key="4">
    <source>
        <dbReference type="ARBA" id="ARBA00022692"/>
    </source>
</evidence>
<dbReference type="KEGG" id="bacg:D2962_14270"/>
<keyword evidence="4 8" id="KW-0812">Transmembrane</keyword>
<evidence type="ECO:0000256" key="3">
    <source>
        <dbReference type="ARBA" id="ARBA00022670"/>
    </source>
</evidence>
<gene>
    <name evidence="9" type="ORF">D2962_14270</name>
</gene>
<dbReference type="RefSeq" id="WP_120766672.1">
    <property type="nucleotide sequence ID" value="NZ_CP033169.1"/>
</dbReference>
<evidence type="ECO:0000313" key="10">
    <source>
        <dbReference type="Proteomes" id="UP000280960"/>
    </source>
</evidence>
<accession>A0A3G2R842</accession>
<dbReference type="InterPro" id="IPR006741">
    <property type="entry name" value="AgrB"/>
</dbReference>
<protein>
    <submittedName>
        <fullName evidence="9">Uncharacterized protein</fullName>
    </submittedName>
</protein>
<dbReference type="AlphaFoldDB" id="A0A3G2R842"/>
<name>A0A3G2R842_9FIRM</name>
<dbReference type="GO" id="GO:0009372">
    <property type="term" value="P:quorum sensing"/>
    <property type="evidence" value="ECO:0007669"/>
    <property type="project" value="UniProtKB-KW"/>
</dbReference>
<keyword evidence="2" id="KW-0673">Quorum sensing</keyword>
<reference evidence="9 10" key="1">
    <citation type="submission" date="2018-10" db="EMBL/GenBank/DDBJ databases">
        <authorList>
            <person name="Zhang X."/>
        </authorList>
    </citation>
    <scope>NUCLEOTIDE SEQUENCE [LARGE SCALE GENOMIC DNA]</scope>
    <source>
        <strain evidence="9 10">SK-G1</strain>
    </source>
</reference>
<dbReference type="Pfam" id="PF04647">
    <property type="entry name" value="AgrB"/>
    <property type="match status" value="1"/>
</dbReference>
<evidence type="ECO:0000256" key="1">
    <source>
        <dbReference type="ARBA" id="ARBA00022475"/>
    </source>
</evidence>
<organism evidence="9 10">
    <name type="scientific">Biomaibacter acetigenes</name>
    <dbReference type="NCBI Taxonomy" id="2316383"/>
    <lineage>
        <taxon>Bacteria</taxon>
        <taxon>Bacillati</taxon>
        <taxon>Bacillota</taxon>
        <taxon>Clostridia</taxon>
        <taxon>Thermosediminibacterales</taxon>
        <taxon>Tepidanaerobacteraceae</taxon>
        <taxon>Biomaibacter</taxon>
    </lineage>
</organism>
<evidence type="ECO:0000313" key="9">
    <source>
        <dbReference type="EMBL" id="AYO31611.1"/>
    </source>
</evidence>
<evidence type="ECO:0000256" key="5">
    <source>
        <dbReference type="ARBA" id="ARBA00022801"/>
    </source>
</evidence>
<evidence type="ECO:0000256" key="6">
    <source>
        <dbReference type="ARBA" id="ARBA00022989"/>
    </source>
</evidence>
<dbReference type="GO" id="GO:0008233">
    <property type="term" value="F:peptidase activity"/>
    <property type="evidence" value="ECO:0007669"/>
    <property type="project" value="UniProtKB-KW"/>
</dbReference>
<proteinExistence type="predicted"/>
<keyword evidence="3" id="KW-0645">Protease</keyword>
<evidence type="ECO:0000256" key="2">
    <source>
        <dbReference type="ARBA" id="ARBA00022654"/>
    </source>
</evidence>
<keyword evidence="10" id="KW-1185">Reference proteome</keyword>
<evidence type="ECO:0000256" key="8">
    <source>
        <dbReference type="SAM" id="Phobius"/>
    </source>
</evidence>
<dbReference type="GO" id="GO:0016020">
    <property type="term" value="C:membrane"/>
    <property type="evidence" value="ECO:0007669"/>
    <property type="project" value="InterPro"/>
</dbReference>
<dbReference type="GO" id="GO:0006508">
    <property type="term" value="P:proteolysis"/>
    <property type="evidence" value="ECO:0007669"/>
    <property type="project" value="UniProtKB-KW"/>
</dbReference>
<evidence type="ECO:0000256" key="7">
    <source>
        <dbReference type="ARBA" id="ARBA00023136"/>
    </source>
</evidence>
<sequence>MLQKYSRALSRLIVLGAAPDVYETEVIEYGLMIILGTLLKFASIMAVSFILNTFAETMISLV</sequence>
<dbReference type="EMBL" id="CP033169">
    <property type="protein sequence ID" value="AYO31611.1"/>
    <property type="molecule type" value="Genomic_DNA"/>
</dbReference>
<keyword evidence="5" id="KW-0378">Hydrolase</keyword>
<keyword evidence="1" id="KW-1003">Cell membrane</keyword>